<reference evidence="3" key="3">
    <citation type="submission" date="2025-09" db="UniProtKB">
        <authorList>
            <consortium name="Ensembl"/>
        </authorList>
    </citation>
    <scope>IDENTIFICATION</scope>
</reference>
<dbReference type="PANTHER" id="PTHR46599:SF3">
    <property type="entry name" value="PIGGYBAC TRANSPOSABLE ELEMENT-DERIVED PROTEIN 4"/>
    <property type="match status" value="1"/>
</dbReference>
<dbReference type="PANTHER" id="PTHR46599">
    <property type="entry name" value="PIGGYBAC TRANSPOSABLE ELEMENT-DERIVED PROTEIN 4"/>
    <property type="match status" value="1"/>
</dbReference>
<organism evidence="3 4">
    <name type="scientific">Erpetoichthys calabaricus</name>
    <name type="common">Rope fish</name>
    <name type="synonym">Calamoichthys calabaricus</name>
    <dbReference type="NCBI Taxonomy" id="27687"/>
    <lineage>
        <taxon>Eukaryota</taxon>
        <taxon>Metazoa</taxon>
        <taxon>Chordata</taxon>
        <taxon>Craniata</taxon>
        <taxon>Vertebrata</taxon>
        <taxon>Euteleostomi</taxon>
        <taxon>Actinopterygii</taxon>
        <taxon>Polypteriformes</taxon>
        <taxon>Polypteridae</taxon>
        <taxon>Erpetoichthys</taxon>
    </lineage>
</organism>
<sequence length="607" mass="69401">HFSTRQRPEAHSKMDHTLAEGEKSECPGVTSQSPDLNHSENLWKDLKIADHQRSPSNVTEEEWGADIEWAQSRSRSSFPVKASHPARSTGPVQMSIHLSTTSQSRKATKQTLCVPCQPEEVWHCISDEDDHVPPRLDFVPKRPPGPQLIVSQSYSPLQLFQLFFSCNSVTTIVENTNKFACERSGMGKKYKWTLLSVPEFFGYIALVIYMGLFKASNLTNYWSIKRGYNFSFPSSVMSRDRFLAISWSLHLCDPSDDKKNQQKKGTDGFDCLFKVKHLHDELVSSCKSFYQPDRHLSIDERMVATKARIGLKQYVKNKAAKWGYKLFVLADSISGYTWNFFIYQEEKMLSDSGLSHQSVMSLMEFSRLGMAYKLYVDKFYTSPALFQDLLEKHTGACGTIWKDGLLFVKWMDSREVSMCSSIHKAFSGATVKRRVKDHEGVWSKRDIPVPDTVLDYNKHMGGVDLSDALLGYYNHFVDIAVVNAFILHKELLKSQNKPPLTQKAFRQQLMVELSDAAKPPVPDQPRQGSFMPAYFGQEAKQSRRKCVICHGKTPVYCTKCDVALCFVLSRNCFRDWHNKHEGQKKGCERLIINVQVGHPTPYFRFCK</sequence>
<dbReference type="GeneTree" id="ENSGT00940000163467"/>
<name>A0A8C4RJT2_ERPCA</name>
<proteinExistence type="predicted"/>
<dbReference type="AlphaFoldDB" id="A0A8C4RJT2"/>
<reference evidence="3" key="1">
    <citation type="submission" date="2021-06" db="EMBL/GenBank/DDBJ databases">
        <authorList>
            <consortium name="Wellcome Sanger Institute Data Sharing"/>
        </authorList>
    </citation>
    <scope>NUCLEOTIDE SEQUENCE [LARGE SCALE GENOMIC DNA]</scope>
</reference>
<evidence type="ECO:0000259" key="2">
    <source>
        <dbReference type="Pfam" id="PF13843"/>
    </source>
</evidence>
<accession>A0A8C4RJT2</accession>
<feature type="compositionally biased region" description="Basic and acidic residues" evidence="1">
    <location>
        <begin position="1"/>
        <end position="25"/>
    </location>
</feature>
<evidence type="ECO:0000313" key="3">
    <source>
        <dbReference type="Ensembl" id="ENSECRP00000003566.1"/>
    </source>
</evidence>
<dbReference type="Ensembl" id="ENSECRT00000003627.1">
    <property type="protein sequence ID" value="ENSECRP00000003566.1"/>
    <property type="gene ID" value="ENSECRG00000002438.1"/>
</dbReference>
<reference evidence="3" key="2">
    <citation type="submission" date="2025-08" db="UniProtKB">
        <authorList>
            <consortium name="Ensembl"/>
        </authorList>
    </citation>
    <scope>IDENTIFICATION</scope>
</reference>
<dbReference type="Pfam" id="PF13843">
    <property type="entry name" value="DDE_Tnp_1_7"/>
    <property type="match status" value="1"/>
</dbReference>
<feature type="region of interest" description="Disordered" evidence="1">
    <location>
        <begin position="1"/>
        <end position="38"/>
    </location>
</feature>
<dbReference type="InterPro" id="IPR029526">
    <property type="entry name" value="PGBD"/>
</dbReference>
<keyword evidence="4" id="KW-1185">Reference proteome</keyword>
<evidence type="ECO:0000313" key="4">
    <source>
        <dbReference type="Proteomes" id="UP000694620"/>
    </source>
</evidence>
<evidence type="ECO:0000256" key="1">
    <source>
        <dbReference type="SAM" id="MobiDB-lite"/>
    </source>
</evidence>
<feature type="domain" description="PiggyBac transposable element-derived protein" evidence="2">
    <location>
        <begin position="155"/>
        <end position="402"/>
    </location>
</feature>
<protein>
    <recommendedName>
        <fullName evidence="2">PiggyBac transposable element-derived protein domain-containing protein</fullName>
    </recommendedName>
</protein>
<dbReference type="Proteomes" id="UP000694620">
    <property type="component" value="Chromosome 1"/>
</dbReference>